<evidence type="ECO:0000313" key="1">
    <source>
        <dbReference type="EMBL" id="TDZ99821.1"/>
    </source>
</evidence>
<dbReference type="EMBL" id="PECL01000015">
    <property type="protein sequence ID" value="TDZ99821.1"/>
    <property type="molecule type" value="Genomic_DNA"/>
</dbReference>
<gene>
    <name evidence="1" type="ORF">CCUG60884_04892</name>
</gene>
<dbReference type="Proteomes" id="UP000294604">
    <property type="component" value="Unassembled WGS sequence"/>
</dbReference>
<evidence type="ECO:0000313" key="2">
    <source>
        <dbReference type="Proteomes" id="UP000294604"/>
    </source>
</evidence>
<reference evidence="1 2" key="1">
    <citation type="journal article" date="2019" name="Sci. Rep.">
        <title>Extended insight into the Mycobacterium chelonae-abscessus complex through whole genome sequencing of Mycobacterium salmoniphilum outbreak and Mycobacterium salmoniphilum-like strains.</title>
        <authorList>
            <person name="Behra P.R.K."/>
            <person name="Das S."/>
            <person name="Pettersson B.M.F."/>
            <person name="Shirreff L."/>
            <person name="DuCote T."/>
            <person name="Jacobsson K.G."/>
            <person name="Ennis D.G."/>
            <person name="Kirsebom L.A."/>
        </authorList>
    </citation>
    <scope>NUCLEOTIDE SEQUENCE [LARGE SCALE GENOMIC DNA]</scope>
    <source>
        <strain evidence="1 2">CCUG 60884</strain>
    </source>
</reference>
<name>A0A4R8SN07_9MYCO</name>
<dbReference type="RefSeq" id="WP_134087617.1">
    <property type="nucleotide sequence ID" value="NZ_PECL01000015.1"/>
</dbReference>
<proteinExistence type="predicted"/>
<accession>A0A4R8SN07</accession>
<dbReference type="AlphaFoldDB" id="A0A4R8SN07"/>
<protein>
    <submittedName>
        <fullName evidence="1">Uncharacterized protein</fullName>
    </submittedName>
</protein>
<comment type="caution">
    <text evidence="1">The sequence shown here is derived from an EMBL/GenBank/DDBJ whole genome shotgun (WGS) entry which is preliminary data.</text>
</comment>
<organism evidence="1 2">
    <name type="scientific">Mycobacteroides salmoniphilum</name>
    <dbReference type="NCBI Taxonomy" id="404941"/>
    <lineage>
        <taxon>Bacteria</taxon>
        <taxon>Bacillati</taxon>
        <taxon>Actinomycetota</taxon>
        <taxon>Actinomycetes</taxon>
        <taxon>Mycobacteriales</taxon>
        <taxon>Mycobacteriaceae</taxon>
        <taxon>Mycobacteroides</taxon>
    </lineage>
</organism>
<sequence>MFESVRAAGSLVDQSVRYVVDRTLPARSMPKNARDVTPKWMARALGVRPGDESLGSARRLAP</sequence>